<feature type="transmembrane region" description="Helical" evidence="2">
    <location>
        <begin position="145"/>
        <end position="171"/>
    </location>
</feature>
<proteinExistence type="predicted"/>
<accession>A0A6A5ZKN2</accession>
<evidence type="ECO:0000313" key="4">
    <source>
        <dbReference type="Proteomes" id="UP000799770"/>
    </source>
</evidence>
<dbReference type="OrthoDB" id="3801332at2759"/>
<gene>
    <name evidence="3" type="ORF">BDV96DRAFT_642442</name>
</gene>
<feature type="region of interest" description="Disordered" evidence="1">
    <location>
        <begin position="198"/>
        <end position="221"/>
    </location>
</feature>
<dbReference type="AlphaFoldDB" id="A0A6A5ZKN2"/>
<name>A0A6A5ZKN2_9PLEO</name>
<evidence type="ECO:0000256" key="2">
    <source>
        <dbReference type="SAM" id="Phobius"/>
    </source>
</evidence>
<organism evidence="3 4">
    <name type="scientific">Lophiotrema nucula</name>
    <dbReference type="NCBI Taxonomy" id="690887"/>
    <lineage>
        <taxon>Eukaryota</taxon>
        <taxon>Fungi</taxon>
        <taxon>Dikarya</taxon>
        <taxon>Ascomycota</taxon>
        <taxon>Pezizomycotina</taxon>
        <taxon>Dothideomycetes</taxon>
        <taxon>Pleosporomycetidae</taxon>
        <taxon>Pleosporales</taxon>
        <taxon>Lophiotremataceae</taxon>
        <taxon>Lophiotrema</taxon>
    </lineage>
</organism>
<feature type="transmembrane region" description="Helical" evidence="2">
    <location>
        <begin position="30"/>
        <end position="46"/>
    </location>
</feature>
<feature type="compositionally biased region" description="Basic and acidic residues" evidence="1">
    <location>
        <begin position="212"/>
        <end position="221"/>
    </location>
</feature>
<protein>
    <submittedName>
        <fullName evidence="3">Uncharacterized protein</fullName>
    </submittedName>
</protein>
<dbReference type="Proteomes" id="UP000799770">
    <property type="component" value="Unassembled WGS sequence"/>
</dbReference>
<keyword evidence="4" id="KW-1185">Reference proteome</keyword>
<feature type="transmembrane region" description="Helical" evidence="2">
    <location>
        <begin position="120"/>
        <end position="139"/>
    </location>
</feature>
<keyword evidence="2" id="KW-1133">Transmembrane helix</keyword>
<keyword evidence="2" id="KW-0472">Membrane</keyword>
<keyword evidence="2" id="KW-0812">Transmembrane</keyword>
<evidence type="ECO:0000256" key="1">
    <source>
        <dbReference type="SAM" id="MobiDB-lite"/>
    </source>
</evidence>
<evidence type="ECO:0000313" key="3">
    <source>
        <dbReference type="EMBL" id="KAF2119417.1"/>
    </source>
</evidence>
<sequence>MSISHGSRCIALALLLPLYIRSVNLFEFTLHAVSVIVAIILHLYFYNKDFRFDTGKSILIALAWCWCANQIADLAVQGEWKRLVFAYLVSLDGVGCLLPGSSNIKTRLSDLRAHNPRAPILAGPMVIASGVATLLIGSYNDGGNTSWLIFDILMVGCVLAVALQQLGMLVLNARTVDRGLVQETILDLVNDAMSATNNEAAATRQNKSGRSVAEKLDKAIE</sequence>
<reference evidence="3" key="1">
    <citation type="journal article" date="2020" name="Stud. Mycol.">
        <title>101 Dothideomycetes genomes: a test case for predicting lifestyles and emergence of pathogens.</title>
        <authorList>
            <person name="Haridas S."/>
            <person name="Albert R."/>
            <person name="Binder M."/>
            <person name="Bloem J."/>
            <person name="Labutti K."/>
            <person name="Salamov A."/>
            <person name="Andreopoulos B."/>
            <person name="Baker S."/>
            <person name="Barry K."/>
            <person name="Bills G."/>
            <person name="Bluhm B."/>
            <person name="Cannon C."/>
            <person name="Castanera R."/>
            <person name="Culley D."/>
            <person name="Daum C."/>
            <person name="Ezra D."/>
            <person name="Gonzalez J."/>
            <person name="Henrissat B."/>
            <person name="Kuo A."/>
            <person name="Liang C."/>
            <person name="Lipzen A."/>
            <person name="Lutzoni F."/>
            <person name="Magnuson J."/>
            <person name="Mondo S."/>
            <person name="Nolan M."/>
            <person name="Ohm R."/>
            <person name="Pangilinan J."/>
            <person name="Park H.-J."/>
            <person name="Ramirez L."/>
            <person name="Alfaro M."/>
            <person name="Sun H."/>
            <person name="Tritt A."/>
            <person name="Yoshinaga Y."/>
            <person name="Zwiers L.-H."/>
            <person name="Turgeon B."/>
            <person name="Goodwin S."/>
            <person name="Spatafora J."/>
            <person name="Crous P."/>
            <person name="Grigoriev I."/>
        </authorList>
    </citation>
    <scope>NUCLEOTIDE SEQUENCE</scope>
    <source>
        <strain evidence="3">CBS 627.86</strain>
    </source>
</reference>
<dbReference type="EMBL" id="ML977315">
    <property type="protein sequence ID" value="KAF2119417.1"/>
    <property type="molecule type" value="Genomic_DNA"/>
</dbReference>
<feature type="compositionally biased region" description="Polar residues" evidence="1">
    <location>
        <begin position="198"/>
        <end position="209"/>
    </location>
</feature>